<reference evidence="2" key="1">
    <citation type="submission" date="2016-03" db="EMBL/GenBank/DDBJ databases">
        <authorList>
            <person name="Guldener U."/>
        </authorList>
    </citation>
    <scope>NUCLEOTIDE SEQUENCE [LARGE SCALE GENOMIC DNA]</scope>
    <source>
        <strain evidence="2">04CH-RAC-A.6.1</strain>
    </source>
</reference>
<accession>A0A1E1KST8</accession>
<proteinExistence type="predicted"/>
<name>A0A1E1KST8_9HELO</name>
<organism evidence="1 2">
    <name type="scientific">Rhynchosporium agropyri</name>
    <dbReference type="NCBI Taxonomy" id="914238"/>
    <lineage>
        <taxon>Eukaryota</taxon>
        <taxon>Fungi</taxon>
        <taxon>Dikarya</taxon>
        <taxon>Ascomycota</taxon>
        <taxon>Pezizomycotina</taxon>
        <taxon>Leotiomycetes</taxon>
        <taxon>Helotiales</taxon>
        <taxon>Ploettnerulaceae</taxon>
        <taxon>Rhynchosporium</taxon>
    </lineage>
</organism>
<dbReference type="AlphaFoldDB" id="A0A1E1KST8"/>
<evidence type="ECO:0000313" key="1">
    <source>
        <dbReference type="EMBL" id="CZT01057.1"/>
    </source>
</evidence>
<sequence length="89" mass="10095">MSAMLKDRLQRIMHISSISIAKERIEDPGCLRKNFHFEKDSIPAGLRSVLVTLTRWSDIACPQILMVVDLILPSATYDTCSVENSHSRH</sequence>
<evidence type="ECO:0000313" key="2">
    <source>
        <dbReference type="Proteomes" id="UP000178912"/>
    </source>
</evidence>
<dbReference type="EMBL" id="FJUX01000049">
    <property type="protein sequence ID" value="CZT01057.1"/>
    <property type="molecule type" value="Genomic_DNA"/>
</dbReference>
<dbReference type="Proteomes" id="UP000178912">
    <property type="component" value="Unassembled WGS sequence"/>
</dbReference>
<gene>
    <name evidence="1" type="ORF">RAG0_08873</name>
</gene>
<keyword evidence="2" id="KW-1185">Reference proteome</keyword>
<protein>
    <submittedName>
        <fullName evidence="1">Uncharacterized protein</fullName>
    </submittedName>
</protein>